<dbReference type="EnsemblMetazoa" id="Aqu2.1.11738_001">
    <property type="protein sequence ID" value="Aqu2.1.11738_001"/>
    <property type="gene ID" value="Aqu2.1.11738"/>
</dbReference>
<name>A0A1X7TB02_AMPQE</name>
<reference evidence="1" key="1">
    <citation type="submission" date="2017-05" db="UniProtKB">
        <authorList>
            <consortium name="EnsemblMetazoa"/>
        </authorList>
    </citation>
    <scope>IDENTIFICATION</scope>
</reference>
<evidence type="ECO:0000313" key="1">
    <source>
        <dbReference type="EnsemblMetazoa" id="Aqu2.1.11738_001"/>
    </source>
</evidence>
<protein>
    <submittedName>
        <fullName evidence="1">Uncharacterized protein</fullName>
    </submittedName>
</protein>
<organism evidence="1">
    <name type="scientific">Amphimedon queenslandica</name>
    <name type="common">Sponge</name>
    <dbReference type="NCBI Taxonomy" id="400682"/>
    <lineage>
        <taxon>Eukaryota</taxon>
        <taxon>Metazoa</taxon>
        <taxon>Porifera</taxon>
        <taxon>Demospongiae</taxon>
        <taxon>Heteroscleromorpha</taxon>
        <taxon>Haplosclerida</taxon>
        <taxon>Niphatidae</taxon>
        <taxon>Amphimedon</taxon>
    </lineage>
</organism>
<dbReference type="AlphaFoldDB" id="A0A1X7TB02"/>
<accession>A0A1X7TB02</accession>
<sequence>MLKDIKQDWEELSTKQFKAALTTAIQLLGNASAQVSRLRRRKILKAINPKIQDLAEEGIFSNAAPYLFGKDFEPKIKNRADFFDGAVPLSPKEEVARQTEEGNLIGQKRASSPVDTQRRVTQEDWVLNTVQGYRIEFLSEPTERPPPQWGVALTSPEQSLLQEEVQKLLSKGAIEELAPRKADKGFYSSLFLVSKKDGGMRPVISL</sequence>
<proteinExistence type="predicted"/>
<dbReference type="Gene3D" id="3.10.10.10">
    <property type="entry name" value="HIV Type 1 Reverse Transcriptase, subunit A, domain 1"/>
    <property type="match status" value="1"/>
</dbReference>
<dbReference type="InParanoid" id="A0A1X7TB02"/>